<feature type="transmembrane region" description="Helical" evidence="5">
    <location>
        <begin position="48"/>
        <end position="67"/>
    </location>
</feature>
<dbReference type="EMBL" id="CP093326">
    <property type="protein sequence ID" value="UNK45745.1"/>
    <property type="molecule type" value="Genomic_DNA"/>
</dbReference>
<dbReference type="PROSITE" id="PS00216">
    <property type="entry name" value="SUGAR_TRANSPORT_1"/>
    <property type="match status" value="1"/>
</dbReference>
<dbReference type="Gene3D" id="1.20.1250.20">
    <property type="entry name" value="MFS general substrate transporter like domains"/>
    <property type="match status" value="1"/>
</dbReference>
<evidence type="ECO:0000256" key="1">
    <source>
        <dbReference type="ARBA" id="ARBA00004651"/>
    </source>
</evidence>
<feature type="transmembrane region" description="Helical" evidence="5">
    <location>
        <begin position="207"/>
        <end position="233"/>
    </location>
</feature>
<keyword evidence="2 5" id="KW-0812">Transmembrane</keyword>
<feature type="transmembrane region" description="Helical" evidence="5">
    <location>
        <begin position="276"/>
        <end position="292"/>
    </location>
</feature>
<name>A0ABY3W672_9MICC</name>
<feature type="transmembrane region" description="Helical" evidence="5">
    <location>
        <begin position="338"/>
        <end position="359"/>
    </location>
</feature>
<keyword evidence="8" id="KW-1185">Reference proteome</keyword>
<dbReference type="PANTHER" id="PTHR23531:SF1">
    <property type="entry name" value="QUINOLENE RESISTANCE PROTEIN NORA"/>
    <property type="match status" value="1"/>
</dbReference>
<evidence type="ECO:0000256" key="3">
    <source>
        <dbReference type="ARBA" id="ARBA00022989"/>
    </source>
</evidence>
<sequence>MDQQPARLWTKNFILAIVVNLFISMVFYMLMTTMALYAVDRFQASDTAAGFASSAFVLGSVIARIFAGRLLDLVGRRKLILVTMAMFVAASLLYIPTDSLAWLLVLRIVHGMAFGAGTTAVAASAQTLIPHTRRGEGTGYFGLSTTLSTAVGPFVGVLLAGLGNYDAMFFFSAAASVAALVVALFLRVPELPAAKRPGKFRMSMSDIFETAALPISCVILLAGASYSGILTFLTSYAETRGSTGAASVFFLVYAGAVLVSRLFAGRIQDRRGDNSVMYPTLISFVLGLLLLIPEPTILTIIGSAIFSGIGFGTVMSGAQAIAVKVSPTIRIGTATSTFFLMLDIGGGLGPIVLGALIPVLDYPGMYLMLAVVMVLATLLYFFAHGRKGGRAVRA</sequence>
<dbReference type="InterPro" id="IPR005829">
    <property type="entry name" value="Sugar_transporter_CS"/>
</dbReference>
<dbReference type="Pfam" id="PF07690">
    <property type="entry name" value="MFS_1"/>
    <property type="match status" value="1"/>
</dbReference>
<dbReference type="InterPro" id="IPR020846">
    <property type="entry name" value="MFS_dom"/>
</dbReference>
<gene>
    <name evidence="7" type="ORF">MNQ99_17810</name>
</gene>
<feature type="transmembrane region" description="Helical" evidence="5">
    <location>
        <begin position="79"/>
        <end position="96"/>
    </location>
</feature>
<evidence type="ECO:0000259" key="6">
    <source>
        <dbReference type="PROSITE" id="PS50850"/>
    </source>
</evidence>
<feature type="transmembrane region" description="Helical" evidence="5">
    <location>
        <begin position="245"/>
        <end position="264"/>
    </location>
</feature>
<feature type="domain" description="Major facilitator superfamily (MFS) profile" evidence="6">
    <location>
        <begin position="13"/>
        <end position="388"/>
    </location>
</feature>
<feature type="transmembrane region" description="Helical" evidence="5">
    <location>
        <begin position="108"/>
        <end position="129"/>
    </location>
</feature>
<dbReference type="InterPro" id="IPR011701">
    <property type="entry name" value="MFS"/>
</dbReference>
<protein>
    <submittedName>
        <fullName evidence="7">MFS transporter</fullName>
    </submittedName>
</protein>
<dbReference type="PANTHER" id="PTHR23531">
    <property type="entry name" value="QUINOLENE RESISTANCE PROTEIN NORA"/>
    <property type="match status" value="1"/>
</dbReference>
<keyword evidence="4 5" id="KW-0472">Membrane</keyword>
<dbReference type="SUPFAM" id="SSF103473">
    <property type="entry name" value="MFS general substrate transporter"/>
    <property type="match status" value="1"/>
</dbReference>
<proteinExistence type="predicted"/>
<keyword evidence="3 5" id="KW-1133">Transmembrane helix</keyword>
<feature type="transmembrane region" description="Helical" evidence="5">
    <location>
        <begin position="12"/>
        <end position="36"/>
    </location>
</feature>
<feature type="transmembrane region" description="Helical" evidence="5">
    <location>
        <begin position="141"/>
        <end position="162"/>
    </location>
</feature>
<dbReference type="CDD" id="cd17489">
    <property type="entry name" value="MFS_YfcJ_like"/>
    <property type="match status" value="1"/>
</dbReference>
<comment type="subcellular location">
    <subcellularLocation>
        <location evidence="1">Cell membrane</location>
        <topology evidence="1">Multi-pass membrane protein</topology>
    </subcellularLocation>
</comment>
<accession>A0ABY3W672</accession>
<evidence type="ECO:0000313" key="8">
    <source>
        <dbReference type="Proteomes" id="UP000829069"/>
    </source>
</evidence>
<organism evidence="7 8">
    <name type="scientific">Arthrobacter sulfonylureivorans</name>
    <dbReference type="NCBI Taxonomy" id="2486855"/>
    <lineage>
        <taxon>Bacteria</taxon>
        <taxon>Bacillati</taxon>
        <taxon>Actinomycetota</taxon>
        <taxon>Actinomycetes</taxon>
        <taxon>Micrococcales</taxon>
        <taxon>Micrococcaceae</taxon>
        <taxon>Arthrobacter</taxon>
    </lineage>
</organism>
<reference evidence="7 8" key="1">
    <citation type="submission" date="2022-03" db="EMBL/GenBank/DDBJ databases">
        <title>Isotopic signatures of nitrous oxide derived from detoxification processes.</title>
        <authorList>
            <person name="Behrendt U."/>
            <person name="Buchen C."/>
            <person name="Well R."/>
            <person name="Ulrich A."/>
            <person name="Rohe L."/>
            <person name="Kolb S."/>
            <person name="Schloter M."/>
            <person name="Horn M.A."/>
            <person name="Augustin J."/>
        </authorList>
    </citation>
    <scope>NUCLEOTIDE SEQUENCE [LARGE SCALE GENOMIC DNA]</scope>
    <source>
        <strain evidence="7 8">S4-C24</strain>
    </source>
</reference>
<dbReference type="RefSeq" id="WP_127514141.1">
    <property type="nucleotide sequence ID" value="NZ_CP093326.1"/>
</dbReference>
<feature type="transmembrane region" description="Helical" evidence="5">
    <location>
        <begin position="298"/>
        <end position="318"/>
    </location>
</feature>
<dbReference type="PROSITE" id="PS50850">
    <property type="entry name" value="MFS"/>
    <property type="match status" value="1"/>
</dbReference>
<evidence type="ECO:0000256" key="4">
    <source>
        <dbReference type="ARBA" id="ARBA00023136"/>
    </source>
</evidence>
<dbReference type="InterPro" id="IPR052714">
    <property type="entry name" value="MFS_Exporter"/>
</dbReference>
<feature type="transmembrane region" description="Helical" evidence="5">
    <location>
        <begin position="365"/>
        <end position="383"/>
    </location>
</feature>
<evidence type="ECO:0000256" key="2">
    <source>
        <dbReference type="ARBA" id="ARBA00022692"/>
    </source>
</evidence>
<dbReference type="Proteomes" id="UP000829069">
    <property type="component" value="Chromosome"/>
</dbReference>
<feature type="transmembrane region" description="Helical" evidence="5">
    <location>
        <begin position="168"/>
        <end position="186"/>
    </location>
</feature>
<evidence type="ECO:0000256" key="5">
    <source>
        <dbReference type="SAM" id="Phobius"/>
    </source>
</evidence>
<dbReference type="InterPro" id="IPR036259">
    <property type="entry name" value="MFS_trans_sf"/>
</dbReference>
<evidence type="ECO:0000313" key="7">
    <source>
        <dbReference type="EMBL" id="UNK45745.1"/>
    </source>
</evidence>